<dbReference type="Pfam" id="PF00534">
    <property type="entry name" value="Glycos_transf_1"/>
    <property type="match status" value="1"/>
</dbReference>
<organism evidence="4 5">
    <name type="scientific">Silvanigrella paludirubra</name>
    <dbReference type="NCBI Taxonomy" id="2499159"/>
    <lineage>
        <taxon>Bacteria</taxon>
        <taxon>Pseudomonadati</taxon>
        <taxon>Bdellovibrionota</taxon>
        <taxon>Oligoflexia</taxon>
        <taxon>Silvanigrellales</taxon>
        <taxon>Silvanigrellaceae</taxon>
        <taxon>Silvanigrella</taxon>
    </lineage>
</organism>
<evidence type="ECO:0000256" key="1">
    <source>
        <dbReference type="ARBA" id="ARBA00022679"/>
    </source>
</evidence>
<feature type="domain" description="Glycosyl transferase family 1" evidence="2">
    <location>
        <begin position="199"/>
        <end position="349"/>
    </location>
</feature>
<evidence type="ECO:0000259" key="3">
    <source>
        <dbReference type="Pfam" id="PF13439"/>
    </source>
</evidence>
<dbReference type="AlphaFoldDB" id="A0A6N6VTI1"/>
<name>A0A6N6VTI1_9BACT</name>
<protein>
    <submittedName>
        <fullName evidence="4">Glycosyltransferase</fullName>
    </submittedName>
</protein>
<gene>
    <name evidence="4" type="ORF">GCL60_04300</name>
</gene>
<feature type="domain" description="Glycosyltransferase subfamily 4-like N-terminal" evidence="3">
    <location>
        <begin position="64"/>
        <end position="176"/>
    </location>
</feature>
<evidence type="ECO:0000313" key="5">
    <source>
        <dbReference type="Proteomes" id="UP000437748"/>
    </source>
</evidence>
<sequence>MNSLNKTIMLDARIVLKNSEHGIARHVRELITNILNISENDKFTFYILINKNSPFLDLKFPKNFKLITLKYGVFSLLSQIELFFIILKYKPDFYHSPQFIVPLLSNVPLIATIHDMNHVALPNNYAFYKKIYYNFFLKKKLLKSESIITVSQFSKSEITKYTGINENKIHVFYNGVFNNFKPLSEFSKEKINSVIFKYNLPQKYIFSIGNHKPHKNLAKLIESYCTGSFQIPLVILTDSNDSLMEIVNQYNYKNKIQFINFIHENDFPIIYCLSKIFIYISLYEGFGLPPIEAAACGIPTIVSNTTSLPEVMGNASIYVDPNNINDIQRGIREALDEQNPNRKAYIENGLTLAKKYSWERMARETIQLYDSLQ</sequence>
<dbReference type="PANTHER" id="PTHR46401:SF2">
    <property type="entry name" value="GLYCOSYLTRANSFERASE WBBK-RELATED"/>
    <property type="match status" value="1"/>
</dbReference>
<reference evidence="4 5" key="1">
    <citation type="submission" date="2019-10" db="EMBL/GenBank/DDBJ databases">
        <title>New species of Slilvanegrellaceae.</title>
        <authorList>
            <person name="Pitt A."/>
            <person name="Hahn M.W."/>
        </authorList>
    </citation>
    <scope>NUCLEOTIDE SEQUENCE [LARGE SCALE GENOMIC DNA]</scope>
    <source>
        <strain evidence="4 5">SP-Ram-0.45-NSY-1</strain>
    </source>
</reference>
<keyword evidence="1 4" id="KW-0808">Transferase</keyword>
<dbReference type="CDD" id="cd03809">
    <property type="entry name" value="GT4_MtfB-like"/>
    <property type="match status" value="1"/>
</dbReference>
<dbReference type="InterPro" id="IPR028098">
    <property type="entry name" value="Glyco_trans_4-like_N"/>
</dbReference>
<accession>A0A6N6VTI1</accession>
<keyword evidence="5" id="KW-1185">Reference proteome</keyword>
<dbReference type="OrthoDB" id="9764577at2"/>
<evidence type="ECO:0000259" key="2">
    <source>
        <dbReference type="Pfam" id="PF00534"/>
    </source>
</evidence>
<dbReference type="Proteomes" id="UP000437748">
    <property type="component" value="Unassembled WGS sequence"/>
</dbReference>
<dbReference type="SUPFAM" id="SSF53756">
    <property type="entry name" value="UDP-Glycosyltransferase/glycogen phosphorylase"/>
    <property type="match status" value="1"/>
</dbReference>
<dbReference type="GO" id="GO:0016757">
    <property type="term" value="F:glycosyltransferase activity"/>
    <property type="evidence" value="ECO:0007669"/>
    <property type="project" value="InterPro"/>
</dbReference>
<evidence type="ECO:0000313" key="4">
    <source>
        <dbReference type="EMBL" id="KAB8039483.1"/>
    </source>
</evidence>
<dbReference type="Pfam" id="PF13439">
    <property type="entry name" value="Glyco_transf_4"/>
    <property type="match status" value="1"/>
</dbReference>
<dbReference type="GO" id="GO:0009103">
    <property type="term" value="P:lipopolysaccharide biosynthetic process"/>
    <property type="evidence" value="ECO:0007669"/>
    <property type="project" value="TreeGrafter"/>
</dbReference>
<comment type="caution">
    <text evidence="4">The sequence shown here is derived from an EMBL/GenBank/DDBJ whole genome shotgun (WGS) entry which is preliminary data.</text>
</comment>
<dbReference type="PANTHER" id="PTHR46401">
    <property type="entry name" value="GLYCOSYLTRANSFERASE WBBK-RELATED"/>
    <property type="match status" value="1"/>
</dbReference>
<dbReference type="RefSeq" id="WP_153418708.1">
    <property type="nucleotide sequence ID" value="NZ_WFLM01000002.1"/>
</dbReference>
<dbReference type="Gene3D" id="3.40.50.2000">
    <property type="entry name" value="Glycogen Phosphorylase B"/>
    <property type="match status" value="2"/>
</dbReference>
<proteinExistence type="predicted"/>
<dbReference type="InterPro" id="IPR001296">
    <property type="entry name" value="Glyco_trans_1"/>
</dbReference>
<dbReference type="EMBL" id="WFLM01000002">
    <property type="protein sequence ID" value="KAB8039483.1"/>
    <property type="molecule type" value="Genomic_DNA"/>
</dbReference>